<evidence type="ECO:0000313" key="1">
    <source>
        <dbReference type="EMBL" id="GFA33633.1"/>
    </source>
</evidence>
<feature type="non-terminal residue" evidence="1">
    <location>
        <position position="1"/>
    </location>
</feature>
<name>A0A699JGZ1_TANCI</name>
<organism evidence="1">
    <name type="scientific">Tanacetum cinerariifolium</name>
    <name type="common">Dalmatian daisy</name>
    <name type="synonym">Chrysanthemum cinerariifolium</name>
    <dbReference type="NCBI Taxonomy" id="118510"/>
    <lineage>
        <taxon>Eukaryota</taxon>
        <taxon>Viridiplantae</taxon>
        <taxon>Streptophyta</taxon>
        <taxon>Embryophyta</taxon>
        <taxon>Tracheophyta</taxon>
        <taxon>Spermatophyta</taxon>
        <taxon>Magnoliopsida</taxon>
        <taxon>eudicotyledons</taxon>
        <taxon>Gunneridae</taxon>
        <taxon>Pentapetalae</taxon>
        <taxon>asterids</taxon>
        <taxon>campanulids</taxon>
        <taxon>Asterales</taxon>
        <taxon>Asteraceae</taxon>
        <taxon>Asteroideae</taxon>
        <taxon>Anthemideae</taxon>
        <taxon>Anthemidinae</taxon>
        <taxon>Tanacetum</taxon>
    </lineage>
</organism>
<sequence length="89" mass="9732">CFFNYALILRQDYDVTSSLRRGALHQGRMNNQDLFGVHDLDGDEVIMDITAGENVEQDVTVAEKEVSTAADEVVTNADDAEITIAATTP</sequence>
<dbReference type="EMBL" id="BKCJ010406625">
    <property type="protein sequence ID" value="GFA33633.1"/>
    <property type="molecule type" value="Genomic_DNA"/>
</dbReference>
<reference evidence="1" key="1">
    <citation type="journal article" date="2019" name="Sci. Rep.">
        <title>Draft genome of Tanacetum cinerariifolium, the natural source of mosquito coil.</title>
        <authorList>
            <person name="Yamashiro T."/>
            <person name="Shiraishi A."/>
            <person name="Satake H."/>
            <person name="Nakayama K."/>
        </authorList>
    </citation>
    <scope>NUCLEOTIDE SEQUENCE</scope>
</reference>
<gene>
    <name evidence="1" type="ORF">Tci_605605</name>
</gene>
<comment type="caution">
    <text evidence="1">The sequence shown here is derived from an EMBL/GenBank/DDBJ whole genome shotgun (WGS) entry which is preliminary data.</text>
</comment>
<protein>
    <submittedName>
        <fullName evidence="1">Uncharacterized protein</fullName>
    </submittedName>
</protein>
<proteinExistence type="predicted"/>
<accession>A0A699JGZ1</accession>
<dbReference type="AlphaFoldDB" id="A0A699JGZ1"/>